<sequence>MPQTWLITGCSSGFGELFVRQLRDLGDNVIATGRNAKTKLAHLQSTGASIIDFDVSSPASVIEAKMSEVWDLYPGGIDVVVNNAGYILSGAVEELLPQELEDIMKTNFYGPMNITRALLPRLRAKGSGTLFYMSSQAGWHADPSASGYCASKFALEGAVECLSHELAMFAPGIKVLILEPGYFRTRAFGNINHVPPRVPDYAAFNAAVRDVEAGIVGNEPGDAVKAVGIMIDLVKGTGVASGKEIPLRIPLGTDGWERIKAKCENMLKICNDWEQVAKSTDAAQQ</sequence>
<protein>
    <submittedName>
        <fullName evidence="4">Uncharacterized protein</fullName>
    </submittedName>
</protein>
<dbReference type="SUPFAM" id="SSF51735">
    <property type="entry name" value="NAD(P)-binding Rossmann-fold domains"/>
    <property type="match status" value="1"/>
</dbReference>
<dbReference type="EMBL" id="JANPWZ010000902">
    <property type="protein sequence ID" value="KAJ3570765.1"/>
    <property type="molecule type" value="Genomic_DNA"/>
</dbReference>
<evidence type="ECO:0000256" key="3">
    <source>
        <dbReference type="RuleBase" id="RU000363"/>
    </source>
</evidence>
<evidence type="ECO:0000256" key="2">
    <source>
        <dbReference type="ARBA" id="ARBA00023002"/>
    </source>
</evidence>
<name>A0A9W8NDS6_9PEZI</name>
<dbReference type="InterPro" id="IPR036291">
    <property type="entry name" value="NAD(P)-bd_dom_sf"/>
</dbReference>
<dbReference type="OrthoDB" id="1274115at2759"/>
<dbReference type="VEuPathDB" id="FungiDB:F4678DRAFT_428124"/>
<accession>A0A9W8NDS6</accession>
<dbReference type="CDD" id="cd05374">
    <property type="entry name" value="17beta-HSD-like_SDR_c"/>
    <property type="match status" value="1"/>
</dbReference>
<dbReference type="AlphaFoldDB" id="A0A9W8NDS6"/>
<dbReference type="PRINTS" id="PR00081">
    <property type="entry name" value="GDHRDH"/>
</dbReference>
<evidence type="ECO:0000313" key="4">
    <source>
        <dbReference type="EMBL" id="KAJ3570765.1"/>
    </source>
</evidence>
<proteinExistence type="inferred from homology"/>
<dbReference type="GO" id="GO:0016491">
    <property type="term" value="F:oxidoreductase activity"/>
    <property type="evidence" value="ECO:0007669"/>
    <property type="project" value="UniProtKB-KW"/>
</dbReference>
<keyword evidence="5" id="KW-1185">Reference proteome</keyword>
<dbReference type="InterPro" id="IPR002347">
    <property type="entry name" value="SDR_fam"/>
</dbReference>
<gene>
    <name evidence="4" type="ORF">NPX13_g5621</name>
</gene>
<dbReference type="Gene3D" id="3.40.50.720">
    <property type="entry name" value="NAD(P)-binding Rossmann-like Domain"/>
    <property type="match status" value="1"/>
</dbReference>
<dbReference type="PANTHER" id="PTHR43976">
    <property type="entry name" value="SHORT CHAIN DEHYDROGENASE"/>
    <property type="match status" value="1"/>
</dbReference>
<reference evidence="4" key="1">
    <citation type="submission" date="2022-07" db="EMBL/GenBank/DDBJ databases">
        <title>Genome Sequence of Xylaria arbuscula.</title>
        <authorList>
            <person name="Buettner E."/>
        </authorList>
    </citation>
    <scope>NUCLEOTIDE SEQUENCE</scope>
    <source>
        <strain evidence="4">VT107</strain>
    </source>
</reference>
<dbReference type="PRINTS" id="PR00080">
    <property type="entry name" value="SDRFAMILY"/>
</dbReference>
<comment type="caution">
    <text evidence="4">The sequence shown here is derived from an EMBL/GenBank/DDBJ whole genome shotgun (WGS) entry which is preliminary data.</text>
</comment>
<comment type="similarity">
    <text evidence="1 3">Belongs to the short-chain dehydrogenases/reductases (SDR) family.</text>
</comment>
<organism evidence="4 5">
    <name type="scientific">Xylaria arbuscula</name>
    <dbReference type="NCBI Taxonomy" id="114810"/>
    <lineage>
        <taxon>Eukaryota</taxon>
        <taxon>Fungi</taxon>
        <taxon>Dikarya</taxon>
        <taxon>Ascomycota</taxon>
        <taxon>Pezizomycotina</taxon>
        <taxon>Sordariomycetes</taxon>
        <taxon>Xylariomycetidae</taxon>
        <taxon>Xylariales</taxon>
        <taxon>Xylariaceae</taxon>
        <taxon>Xylaria</taxon>
    </lineage>
</organism>
<dbReference type="Proteomes" id="UP001148614">
    <property type="component" value="Unassembled WGS sequence"/>
</dbReference>
<evidence type="ECO:0000313" key="5">
    <source>
        <dbReference type="Proteomes" id="UP001148614"/>
    </source>
</evidence>
<keyword evidence="2" id="KW-0560">Oxidoreductase</keyword>
<dbReference type="PANTHER" id="PTHR43976:SF16">
    <property type="entry name" value="SHORT-CHAIN DEHYDROGENASE_REDUCTASE FAMILY PROTEIN"/>
    <property type="match status" value="1"/>
</dbReference>
<dbReference type="InterPro" id="IPR051911">
    <property type="entry name" value="SDR_oxidoreductase"/>
</dbReference>
<dbReference type="Pfam" id="PF00106">
    <property type="entry name" value="adh_short"/>
    <property type="match status" value="1"/>
</dbReference>
<evidence type="ECO:0000256" key="1">
    <source>
        <dbReference type="ARBA" id="ARBA00006484"/>
    </source>
</evidence>